<feature type="transmembrane region" description="Helical" evidence="1">
    <location>
        <begin position="7"/>
        <end position="23"/>
    </location>
</feature>
<comment type="caution">
    <text evidence="2">The sequence shown here is derived from an EMBL/GenBank/DDBJ whole genome shotgun (WGS) entry which is preliminary data.</text>
</comment>
<keyword evidence="1" id="KW-0812">Transmembrane</keyword>
<protein>
    <submittedName>
        <fullName evidence="2">Uncharacterized protein</fullName>
    </submittedName>
</protein>
<dbReference type="RefSeq" id="WP_105959610.1">
    <property type="nucleotide sequence ID" value="NZ_PVNS01000010.1"/>
</dbReference>
<keyword evidence="1" id="KW-1133">Transmembrane helix</keyword>
<feature type="transmembrane region" description="Helical" evidence="1">
    <location>
        <begin position="79"/>
        <end position="98"/>
    </location>
</feature>
<evidence type="ECO:0000256" key="1">
    <source>
        <dbReference type="SAM" id="Phobius"/>
    </source>
</evidence>
<feature type="transmembrane region" description="Helical" evidence="1">
    <location>
        <begin position="29"/>
        <end position="48"/>
    </location>
</feature>
<keyword evidence="3" id="KW-1185">Reference proteome</keyword>
<name>A0A2P6MFL8_ALKUR</name>
<dbReference type="Proteomes" id="UP000243650">
    <property type="component" value="Unassembled WGS sequence"/>
</dbReference>
<dbReference type="EMBL" id="PVNS01000010">
    <property type="protein sequence ID" value="PRO65053.1"/>
    <property type="molecule type" value="Genomic_DNA"/>
</dbReference>
<dbReference type="AlphaFoldDB" id="A0A2P6MFL8"/>
<organism evidence="2 3">
    <name type="scientific">Alkalicoccus urumqiensis</name>
    <name type="common">Bacillus urumqiensis</name>
    <dbReference type="NCBI Taxonomy" id="1548213"/>
    <lineage>
        <taxon>Bacteria</taxon>
        <taxon>Bacillati</taxon>
        <taxon>Bacillota</taxon>
        <taxon>Bacilli</taxon>
        <taxon>Bacillales</taxon>
        <taxon>Bacillaceae</taxon>
        <taxon>Alkalicoccus</taxon>
    </lineage>
</organism>
<feature type="transmembrane region" description="Helical" evidence="1">
    <location>
        <begin position="55"/>
        <end position="73"/>
    </location>
</feature>
<evidence type="ECO:0000313" key="3">
    <source>
        <dbReference type="Proteomes" id="UP000243650"/>
    </source>
</evidence>
<dbReference type="OrthoDB" id="9964263at2"/>
<accession>A0A2P6MFL8</accession>
<reference evidence="2 3" key="1">
    <citation type="submission" date="2018-03" db="EMBL/GenBank/DDBJ databases">
        <title>Bacillus urumqiensis sp. nov., a moderately haloalkaliphilic bacterium isolated from a salt lake.</title>
        <authorList>
            <person name="Zhao B."/>
            <person name="Liao Z."/>
        </authorList>
    </citation>
    <scope>NUCLEOTIDE SEQUENCE [LARGE SCALE GENOMIC DNA]</scope>
    <source>
        <strain evidence="2 3">BZ-SZ-XJ18</strain>
    </source>
</reference>
<gene>
    <name evidence="2" type="ORF">C6I21_11440</name>
</gene>
<proteinExistence type="predicted"/>
<evidence type="ECO:0000313" key="2">
    <source>
        <dbReference type="EMBL" id="PRO65053.1"/>
    </source>
</evidence>
<sequence length="115" mass="12640">MVQLKRQAAWIVPAFFLLILLDEQYQLPWLWVLLSAVLAASAAAALLGKELIPSDTYSFSIGAFLTGACLGILTTGGSMTLLDGIRAVFLLCWLYYMVQGLKNRTSKKAAERSRV</sequence>
<keyword evidence="1" id="KW-0472">Membrane</keyword>